<dbReference type="PANTHER" id="PTHR46553">
    <property type="entry name" value="ADENINE NUCLEOTIDE ALPHA HYDROLASES-LIKE SUPERFAMILY PROTEIN"/>
    <property type="match status" value="1"/>
</dbReference>
<evidence type="ECO:0000259" key="1">
    <source>
        <dbReference type="Pfam" id="PF00582"/>
    </source>
</evidence>
<proteinExistence type="predicted"/>
<dbReference type="Gene3D" id="3.40.50.620">
    <property type="entry name" value="HUPs"/>
    <property type="match status" value="2"/>
</dbReference>
<dbReference type="RefSeq" id="WP_192753252.1">
    <property type="nucleotide sequence ID" value="NZ_BAABJL010000163.1"/>
</dbReference>
<dbReference type="AlphaFoldDB" id="A0A927RF06"/>
<comment type="caution">
    <text evidence="2">The sequence shown here is derived from an EMBL/GenBank/DDBJ whole genome shotgun (WGS) entry which is preliminary data.</text>
</comment>
<dbReference type="Proteomes" id="UP000638648">
    <property type="component" value="Unassembled WGS sequence"/>
</dbReference>
<name>A0A927RF06_9ACTN</name>
<dbReference type="Pfam" id="PF00582">
    <property type="entry name" value="Usp"/>
    <property type="match status" value="1"/>
</dbReference>
<gene>
    <name evidence="2" type="ORF">HEB94_006568</name>
</gene>
<sequence length="290" mass="30133">MHDLPTGAPLVVGVSGRSGARAQEPEFPVRWAAQEALLRGVPLWLAHAYLGGSNRTGPAQKAVRGLERTAAWLATDHPELEVAMFARCGTAVAVLGDLALDAGLTVVGHGRHTQGRVAEAVLGSVTAGLAHTASSPVVAVPAHASYTAVDAPLVVGVNDLGGPSSVTMDFAFSEAQARRVPLRFVHCLPSHAPMDLARTVERQDAEMRAAVTPYQEAYPSVPASVEVVDGDPGEVLVKESVTAGMVVLGPGRGWTAGWRLSRLGPVGHEVLNQAACPVVLLRDVAEAGRA</sequence>
<dbReference type="InterPro" id="IPR006016">
    <property type="entry name" value="UspA"/>
</dbReference>
<feature type="domain" description="UspA" evidence="1">
    <location>
        <begin position="164"/>
        <end position="282"/>
    </location>
</feature>
<evidence type="ECO:0000313" key="3">
    <source>
        <dbReference type="Proteomes" id="UP000638648"/>
    </source>
</evidence>
<keyword evidence="3" id="KW-1185">Reference proteome</keyword>
<dbReference type="InterPro" id="IPR014729">
    <property type="entry name" value="Rossmann-like_a/b/a_fold"/>
</dbReference>
<protein>
    <submittedName>
        <fullName evidence="2">Nucleotide-binding universal stress UspA family protein</fullName>
    </submittedName>
</protein>
<organism evidence="2 3">
    <name type="scientific">Actinopolymorpha pittospori</name>
    <dbReference type="NCBI Taxonomy" id="648752"/>
    <lineage>
        <taxon>Bacteria</taxon>
        <taxon>Bacillati</taxon>
        <taxon>Actinomycetota</taxon>
        <taxon>Actinomycetes</taxon>
        <taxon>Propionibacteriales</taxon>
        <taxon>Actinopolymorphaceae</taxon>
        <taxon>Actinopolymorpha</taxon>
    </lineage>
</organism>
<reference evidence="2" key="1">
    <citation type="submission" date="2020-10" db="EMBL/GenBank/DDBJ databases">
        <title>Sequencing the genomes of 1000 actinobacteria strains.</title>
        <authorList>
            <person name="Klenk H.-P."/>
        </authorList>
    </citation>
    <scope>NUCLEOTIDE SEQUENCE</scope>
    <source>
        <strain evidence="2">DSM 45354</strain>
    </source>
</reference>
<evidence type="ECO:0000313" key="2">
    <source>
        <dbReference type="EMBL" id="MBE1609720.1"/>
    </source>
</evidence>
<dbReference type="PANTHER" id="PTHR46553:SF3">
    <property type="entry name" value="ADENINE NUCLEOTIDE ALPHA HYDROLASES-LIKE SUPERFAMILY PROTEIN"/>
    <property type="match status" value="1"/>
</dbReference>
<dbReference type="EMBL" id="JADBEM010000001">
    <property type="protein sequence ID" value="MBE1609720.1"/>
    <property type="molecule type" value="Genomic_DNA"/>
</dbReference>
<accession>A0A927RF06</accession>
<dbReference type="SUPFAM" id="SSF52402">
    <property type="entry name" value="Adenine nucleotide alpha hydrolases-like"/>
    <property type="match status" value="2"/>
</dbReference>